<evidence type="ECO:0000259" key="4">
    <source>
        <dbReference type="PROSITE" id="PS50887"/>
    </source>
</evidence>
<dbReference type="SMART" id="SM00267">
    <property type="entry name" value="GGDEF"/>
    <property type="match status" value="1"/>
</dbReference>
<reference evidence="5 6" key="1">
    <citation type="journal article" date="2007" name="Proc. Natl. Acad. Sci. U.S.A.">
        <title>Characterization of a marine gammaproteobacterium capable of aerobic anoxygenic photosynthesis.</title>
        <authorList>
            <person name="Fuchs B.M."/>
            <person name="Spring S."/>
            <person name="Teeling H."/>
            <person name="Quast C."/>
            <person name="Wulf J."/>
            <person name="Schattenhofer M."/>
            <person name="Yan S."/>
            <person name="Ferriera S."/>
            <person name="Johnson J."/>
            <person name="Glockner F.O."/>
            <person name="Amann R."/>
        </authorList>
    </citation>
    <scope>NUCLEOTIDE SEQUENCE [LARGE SCALE GENOMIC DNA]</scope>
    <source>
        <strain evidence="5">KT71</strain>
    </source>
</reference>
<comment type="catalytic activity">
    <reaction evidence="2">
        <text>2 GTP = 3',3'-c-di-GMP + 2 diphosphate</text>
        <dbReference type="Rhea" id="RHEA:24898"/>
        <dbReference type="ChEBI" id="CHEBI:33019"/>
        <dbReference type="ChEBI" id="CHEBI:37565"/>
        <dbReference type="ChEBI" id="CHEBI:58805"/>
        <dbReference type="EC" id="2.7.7.65"/>
    </reaction>
</comment>
<dbReference type="PANTHER" id="PTHR45138">
    <property type="entry name" value="REGULATORY COMPONENTS OF SENSORY TRANSDUCTION SYSTEM"/>
    <property type="match status" value="1"/>
</dbReference>
<reference evidence="5 6" key="2">
    <citation type="journal article" date="2009" name="PLoS ONE">
        <title>The photosynthetic apparatus and its regulation in the aerobic gammaproteobacterium Congregibacter litoralis gen. nov., sp. nov.</title>
        <authorList>
            <person name="Spring S."/>
            <person name="Lunsdorf H."/>
            <person name="Fuchs B.M."/>
            <person name="Tindall B.J."/>
        </authorList>
    </citation>
    <scope>NUCLEOTIDE SEQUENCE [LARGE SCALE GENOMIC DNA]</scope>
    <source>
        <strain evidence="5">KT71</strain>
    </source>
</reference>
<dbReference type="InterPro" id="IPR043128">
    <property type="entry name" value="Rev_trsase/Diguanyl_cyclase"/>
</dbReference>
<dbReference type="NCBIfam" id="TIGR00254">
    <property type="entry name" value="GGDEF"/>
    <property type="match status" value="1"/>
</dbReference>
<dbReference type="PANTHER" id="PTHR45138:SF9">
    <property type="entry name" value="DIGUANYLATE CYCLASE DGCM-RELATED"/>
    <property type="match status" value="1"/>
</dbReference>
<gene>
    <name evidence="5" type="ORF">KT71_15239</name>
</gene>
<keyword evidence="3" id="KW-0472">Membrane</keyword>
<accession>A4A8D6</accession>
<dbReference type="GO" id="GO:0043709">
    <property type="term" value="P:cell adhesion involved in single-species biofilm formation"/>
    <property type="evidence" value="ECO:0007669"/>
    <property type="project" value="TreeGrafter"/>
</dbReference>
<evidence type="ECO:0000256" key="2">
    <source>
        <dbReference type="ARBA" id="ARBA00034247"/>
    </source>
</evidence>
<dbReference type="GO" id="GO:0052621">
    <property type="term" value="F:diguanylate cyclase activity"/>
    <property type="evidence" value="ECO:0007669"/>
    <property type="project" value="UniProtKB-EC"/>
</dbReference>
<name>A4A8D6_9GAMM</name>
<evidence type="ECO:0000313" key="6">
    <source>
        <dbReference type="Proteomes" id="UP000019205"/>
    </source>
</evidence>
<dbReference type="STRING" id="314285.KT71_15239"/>
<dbReference type="Gene3D" id="3.30.70.270">
    <property type="match status" value="1"/>
</dbReference>
<dbReference type="AlphaFoldDB" id="A4A8D6"/>
<dbReference type="GO" id="GO:0005886">
    <property type="term" value="C:plasma membrane"/>
    <property type="evidence" value="ECO:0007669"/>
    <property type="project" value="TreeGrafter"/>
</dbReference>
<dbReference type="eggNOG" id="COG3706">
    <property type="taxonomic scope" value="Bacteria"/>
</dbReference>
<comment type="caution">
    <text evidence="5">The sequence shown here is derived from an EMBL/GenBank/DDBJ whole genome shotgun (WGS) entry which is preliminary data.</text>
</comment>
<evidence type="ECO:0000256" key="1">
    <source>
        <dbReference type="ARBA" id="ARBA00012528"/>
    </source>
</evidence>
<keyword evidence="3" id="KW-0812">Transmembrane</keyword>
<dbReference type="RefSeq" id="WP_023659581.1">
    <property type="nucleotide sequence ID" value="NZ_CM002299.1"/>
</dbReference>
<dbReference type="GO" id="GO:1902201">
    <property type="term" value="P:negative regulation of bacterial-type flagellum-dependent cell motility"/>
    <property type="evidence" value="ECO:0007669"/>
    <property type="project" value="TreeGrafter"/>
</dbReference>
<feature type="transmembrane region" description="Helical" evidence="3">
    <location>
        <begin position="22"/>
        <end position="48"/>
    </location>
</feature>
<dbReference type="SUPFAM" id="SSF55073">
    <property type="entry name" value="Nucleotide cyclase"/>
    <property type="match status" value="1"/>
</dbReference>
<proteinExistence type="predicted"/>
<dbReference type="Proteomes" id="UP000019205">
    <property type="component" value="Chromosome"/>
</dbReference>
<evidence type="ECO:0000256" key="3">
    <source>
        <dbReference type="SAM" id="Phobius"/>
    </source>
</evidence>
<protein>
    <recommendedName>
        <fullName evidence="1">diguanylate cyclase</fullName>
        <ecNumber evidence="1">2.7.7.65</ecNumber>
    </recommendedName>
</protein>
<keyword evidence="6" id="KW-1185">Reference proteome</keyword>
<feature type="domain" description="GGDEF" evidence="4">
    <location>
        <begin position="130"/>
        <end position="261"/>
    </location>
</feature>
<feature type="transmembrane region" description="Helical" evidence="3">
    <location>
        <begin position="60"/>
        <end position="87"/>
    </location>
</feature>
<dbReference type="InterPro" id="IPR000160">
    <property type="entry name" value="GGDEF_dom"/>
</dbReference>
<sequence>MEHTGSDQNIFDSRVMRLYRRFGAWGLIVLVTVVAVLASLALTLALALPNQSPQERESGVIYYYLFAATLVPLVVAPLSTLVLARVLRSLEEAHRQVLALSTQDDLTRVANRRGFFRAVEAAFRDLNEDQLFLLGMVDLDRFKEINDTYGHLMGDRVLVAVAAHLRNTVDGIGMVGRLGGDEFAFFAVGSRALLSSLSEKIEEDFKSLMLSILPAETEQSVSASVGLTCLAAGETVDQALLRADSALYRYKKAVQLRARER</sequence>
<dbReference type="PROSITE" id="PS50887">
    <property type="entry name" value="GGDEF"/>
    <property type="match status" value="1"/>
</dbReference>
<keyword evidence="3" id="KW-1133">Transmembrane helix</keyword>
<evidence type="ECO:0000313" key="5">
    <source>
        <dbReference type="EMBL" id="EAQ97931.2"/>
    </source>
</evidence>
<organism evidence="5 6">
    <name type="scientific">Congregibacter litoralis KT71</name>
    <dbReference type="NCBI Taxonomy" id="314285"/>
    <lineage>
        <taxon>Bacteria</taxon>
        <taxon>Pseudomonadati</taxon>
        <taxon>Pseudomonadota</taxon>
        <taxon>Gammaproteobacteria</taxon>
        <taxon>Cellvibrionales</taxon>
        <taxon>Halieaceae</taxon>
        <taxon>Congregibacter</taxon>
    </lineage>
</organism>
<dbReference type="HOGENOM" id="CLU_000445_11_16_6"/>
<dbReference type="Pfam" id="PF00990">
    <property type="entry name" value="GGDEF"/>
    <property type="match status" value="1"/>
</dbReference>
<dbReference type="InterPro" id="IPR029787">
    <property type="entry name" value="Nucleotide_cyclase"/>
</dbReference>
<dbReference type="OrthoDB" id="9812260at2"/>
<dbReference type="EMBL" id="AAOA02000001">
    <property type="protein sequence ID" value="EAQ97931.2"/>
    <property type="molecule type" value="Genomic_DNA"/>
</dbReference>
<dbReference type="CDD" id="cd01949">
    <property type="entry name" value="GGDEF"/>
    <property type="match status" value="1"/>
</dbReference>
<dbReference type="InterPro" id="IPR050469">
    <property type="entry name" value="Diguanylate_Cyclase"/>
</dbReference>
<dbReference type="EC" id="2.7.7.65" evidence="1"/>